<feature type="transmembrane region" description="Helical" evidence="7">
    <location>
        <begin position="171"/>
        <end position="196"/>
    </location>
</feature>
<keyword evidence="10" id="KW-1185">Reference proteome</keyword>
<evidence type="ECO:0000256" key="3">
    <source>
        <dbReference type="ARBA" id="ARBA00022692"/>
    </source>
</evidence>
<dbReference type="AlphaFoldDB" id="A0A1R2BQJ9"/>
<protein>
    <recommendedName>
        <fullName evidence="8">Cyclic nucleotide-binding domain-containing protein</fullName>
    </recommendedName>
</protein>
<comment type="caution">
    <text evidence="9">The sequence shown here is derived from an EMBL/GenBank/DDBJ whole genome shotgun (WGS) entry which is preliminary data.</text>
</comment>
<dbReference type="GO" id="GO:0003254">
    <property type="term" value="P:regulation of membrane depolarization"/>
    <property type="evidence" value="ECO:0007669"/>
    <property type="project" value="TreeGrafter"/>
</dbReference>
<dbReference type="EMBL" id="MPUH01000487">
    <property type="protein sequence ID" value="OMJ79109.1"/>
    <property type="molecule type" value="Genomic_DNA"/>
</dbReference>
<dbReference type="SUPFAM" id="SSF51206">
    <property type="entry name" value="cAMP-binding domain-like"/>
    <property type="match status" value="1"/>
</dbReference>
<evidence type="ECO:0000256" key="6">
    <source>
        <dbReference type="ARBA" id="ARBA00023136"/>
    </source>
</evidence>
<dbReference type="InterPro" id="IPR018490">
    <property type="entry name" value="cNMP-bd_dom_sf"/>
</dbReference>
<dbReference type="CDD" id="cd00038">
    <property type="entry name" value="CAP_ED"/>
    <property type="match status" value="1"/>
</dbReference>
<dbReference type="OrthoDB" id="444079at2759"/>
<evidence type="ECO:0000256" key="1">
    <source>
        <dbReference type="ARBA" id="ARBA00004141"/>
    </source>
</evidence>
<dbReference type="PANTHER" id="PTHR45689:SF5">
    <property type="entry name" value="I[[H]] CHANNEL, ISOFORM E"/>
    <property type="match status" value="1"/>
</dbReference>
<sequence length="529" mass="61404">MKRKEIIKSYMRLWFWIDIVATFPYSWLIEGVYDNNNASTGSTSSIYNAPKIIRIIRIVRFLRILKLLRLAKLKKILIKLEDYIASNTIASVFVMLRLLSMSFFAAHWLACMWFFIGTQDPELHPITWVTKASIQDASIYEQYITSLYWSFTTIATVGYGDITPITMEEKLFAMLTMMISSGVFAYTLGSIGALLSKQTALEKTYRETFVSVNSYMKKKNLPKDLQYRVRRYLDFIYEKKKKNKIDEKELLLLLSIPLRDEIYAHINAEIISYCKVFDNFDEYFISHLTRAIENDTYAPGDNIFEEGEMSHKIYYIIGGTIEIYHYLTSTSFAKLSSKSYFGEISFFLGTSRCASARCAEFADVLSIERRFFMSFLEKFPEANQKVREIQLKCENGDYSSLEVFCYICEELGHVSLKCKMFIINLDQEAIKEKWLKGKQNKKSLKISTNWTPKFKRKIRSVSPMRYKGFNVIGGPRSSDDLFLEDKCLSSALQNNLELICPSNPCLISTHSTFKDPIVSPKKPRYSLFL</sequence>
<accession>A0A1R2BQJ9</accession>
<dbReference type="SUPFAM" id="SSF81324">
    <property type="entry name" value="Voltage-gated potassium channels"/>
    <property type="match status" value="1"/>
</dbReference>
<keyword evidence="4 7" id="KW-1133">Transmembrane helix</keyword>
<dbReference type="InterPro" id="IPR005821">
    <property type="entry name" value="Ion_trans_dom"/>
</dbReference>
<evidence type="ECO:0000313" key="10">
    <source>
        <dbReference type="Proteomes" id="UP000187209"/>
    </source>
</evidence>
<dbReference type="SMART" id="SM00100">
    <property type="entry name" value="cNMP"/>
    <property type="match status" value="1"/>
</dbReference>
<evidence type="ECO:0000256" key="5">
    <source>
        <dbReference type="ARBA" id="ARBA00023065"/>
    </source>
</evidence>
<dbReference type="Gene3D" id="2.60.120.10">
    <property type="entry name" value="Jelly Rolls"/>
    <property type="match status" value="1"/>
</dbReference>
<dbReference type="Gene3D" id="1.10.287.630">
    <property type="entry name" value="Helix hairpin bin"/>
    <property type="match status" value="1"/>
</dbReference>
<feature type="transmembrane region" description="Helical" evidence="7">
    <location>
        <begin position="89"/>
        <end position="116"/>
    </location>
</feature>
<reference evidence="9 10" key="1">
    <citation type="submission" date="2016-11" db="EMBL/GenBank/DDBJ databases">
        <title>The macronuclear genome of Stentor coeruleus: a giant cell with tiny introns.</title>
        <authorList>
            <person name="Slabodnick M."/>
            <person name="Ruby J.G."/>
            <person name="Reiff S.B."/>
            <person name="Swart E.C."/>
            <person name="Gosai S."/>
            <person name="Prabakaran S."/>
            <person name="Witkowska E."/>
            <person name="Larue G.E."/>
            <person name="Fisher S."/>
            <person name="Freeman R.M."/>
            <person name="Gunawardena J."/>
            <person name="Chu W."/>
            <person name="Stover N.A."/>
            <person name="Gregory B.D."/>
            <person name="Nowacki M."/>
            <person name="Derisi J."/>
            <person name="Roy S.W."/>
            <person name="Marshall W.F."/>
            <person name="Sood P."/>
        </authorList>
    </citation>
    <scope>NUCLEOTIDE SEQUENCE [LARGE SCALE GENOMIC DNA]</scope>
    <source>
        <strain evidence="9">WM001</strain>
    </source>
</reference>
<dbReference type="Proteomes" id="UP000187209">
    <property type="component" value="Unassembled WGS sequence"/>
</dbReference>
<evidence type="ECO:0000256" key="7">
    <source>
        <dbReference type="SAM" id="Phobius"/>
    </source>
</evidence>
<dbReference type="GO" id="GO:0098855">
    <property type="term" value="C:HCN channel complex"/>
    <property type="evidence" value="ECO:0007669"/>
    <property type="project" value="TreeGrafter"/>
</dbReference>
<dbReference type="GO" id="GO:0035725">
    <property type="term" value="P:sodium ion transmembrane transport"/>
    <property type="evidence" value="ECO:0007669"/>
    <property type="project" value="TreeGrafter"/>
</dbReference>
<dbReference type="PROSITE" id="PS50042">
    <property type="entry name" value="CNMP_BINDING_3"/>
    <property type="match status" value="1"/>
</dbReference>
<keyword evidence="5" id="KW-0406">Ion transport</keyword>
<keyword evidence="2" id="KW-0813">Transport</keyword>
<dbReference type="InterPro" id="IPR014710">
    <property type="entry name" value="RmlC-like_jellyroll"/>
</dbReference>
<dbReference type="Pfam" id="PF00027">
    <property type="entry name" value="cNMP_binding"/>
    <property type="match status" value="1"/>
</dbReference>
<dbReference type="Gene3D" id="1.10.287.70">
    <property type="match status" value="1"/>
</dbReference>
<dbReference type="Pfam" id="PF00520">
    <property type="entry name" value="Ion_trans"/>
    <property type="match status" value="1"/>
</dbReference>
<organism evidence="9 10">
    <name type="scientific">Stentor coeruleus</name>
    <dbReference type="NCBI Taxonomy" id="5963"/>
    <lineage>
        <taxon>Eukaryota</taxon>
        <taxon>Sar</taxon>
        <taxon>Alveolata</taxon>
        <taxon>Ciliophora</taxon>
        <taxon>Postciliodesmatophora</taxon>
        <taxon>Heterotrichea</taxon>
        <taxon>Heterotrichida</taxon>
        <taxon>Stentoridae</taxon>
        <taxon>Stentor</taxon>
    </lineage>
</organism>
<dbReference type="InterPro" id="IPR051413">
    <property type="entry name" value="K/Na_HCN_channel"/>
</dbReference>
<dbReference type="InterPro" id="IPR000595">
    <property type="entry name" value="cNMP-bd_dom"/>
</dbReference>
<comment type="subcellular location">
    <subcellularLocation>
        <location evidence="1">Membrane</location>
        <topology evidence="1">Multi-pass membrane protein</topology>
    </subcellularLocation>
</comment>
<name>A0A1R2BQJ9_9CILI</name>
<evidence type="ECO:0000313" key="9">
    <source>
        <dbReference type="EMBL" id="OMJ79109.1"/>
    </source>
</evidence>
<feature type="domain" description="Cyclic nucleotide-binding" evidence="8">
    <location>
        <begin position="276"/>
        <end position="393"/>
    </location>
</feature>
<dbReference type="PANTHER" id="PTHR45689">
    <property type="entry name" value="I[[H]] CHANNEL, ISOFORM E"/>
    <property type="match status" value="1"/>
</dbReference>
<evidence type="ECO:0000256" key="2">
    <source>
        <dbReference type="ARBA" id="ARBA00022448"/>
    </source>
</evidence>
<keyword evidence="3 7" id="KW-0812">Transmembrane</keyword>
<evidence type="ECO:0000259" key="8">
    <source>
        <dbReference type="PROSITE" id="PS50042"/>
    </source>
</evidence>
<feature type="transmembrane region" description="Helical" evidence="7">
    <location>
        <begin position="12"/>
        <end position="29"/>
    </location>
</feature>
<dbReference type="GO" id="GO:0005249">
    <property type="term" value="F:voltage-gated potassium channel activity"/>
    <property type="evidence" value="ECO:0007669"/>
    <property type="project" value="TreeGrafter"/>
</dbReference>
<gene>
    <name evidence="9" type="ORF">SteCoe_20931</name>
</gene>
<keyword evidence="6 7" id="KW-0472">Membrane</keyword>
<proteinExistence type="predicted"/>
<evidence type="ECO:0000256" key="4">
    <source>
        <dbReference type="ARBA" id="ARBA00022989"/>
    </source>
</evidence>